<gene>
    <name evidence="10" type="ORF">METZ01_LOCUS17442</name>
</gene>
<accession>A0A381PE47</accession>
<dbReference type="Pfam" id="PF13620">
    <property type="entry name" value="CarboxypepD_reg"/>
    <property type="match status" value="1"/>
</dbReference>
<reference evidence="10" key="1">
    <citation type="submission" date="2018-05" db="EMBL/GenBank/DDBJ databases">
        <authorList>
            <person name="Lanie J.A."/>
            <person name="Ng W.-L."/>
            <person name="Kazmierczak K.M."/>
            <person name="Andrzejewski T.M."/>
            <person name="Davidsen T.M."/>
            <person name="Wayne K.J."/>
            <person name="Tettelin H."/>
            <person name="Glass J.I."/>
            <person name="Rusch D."/>
            <person name="Podicherti R."/>
            <person name="Tsui H.-C.T."/>
            <person name="Winkler M.E."/>
        </authorList>
    </citation>
    <scope>NUCLEOTIDE SEQUENCE</scope>
</reference>
<dbReference type="GO" id="GO:0015344">
    <property type="term" value="F:siderophore uptake transmembrane transporter activity"/>
    <property type="evidence" value="ECO:0007669"/>
    <property type="project" value="TreeGrafter"/>
</dbReference>
<dbReference type="SUPFAM" id="SSF49452">
    <property type="entry name" value="Starch-binding domain-like"/>
    <property type="match status" value="1"/>
</dbReference>
<evidence type="ECO:0000313" key="10">
    <source>
        <dbReference type="EMBL" id="SUZ64588.1"/>
    </source>
</evidence>
<dbReference type="SUPFAM" id="SSF56935">
    <property type="entry name" value="Porins"/>
    <property type="match status" value="1"/>
</dbReference>
<evidence type="ECO:0000256" key="1">
    <source>
        <dbReference type="ARBA" id="ARBA00004571"/>
    </source>
</evidence>
<dbReference type="InterPro" id="IPR037066">
    <property type="entry name" value="Plug_dom_sf"/>
</dbReference>
<dbReference type="InterPro" id="IPR013784">
    <property type="entry name" value="Carb-bd-like_fold"/>
</dbReference>
<keyword evidence="7" id="KW-1133">Transmembrane helix</keyword>
<comment type="subcellular location">
    <subcellularLocation>
        <location evidence="1">Cell outer membrane</location>
        <topology evidence="1">Multi-pass membrane protein</topology>
    </subcellularLocation>
</comment>
<dbReference type="EMBL" id="UINC01000938">
    <property type="protein sequence ID" value="SUZ64588.1"/>
    <property type="molecule type" value="Genomic_DNA"/>
</dbReference>
<dbReference type="InterPro" id="IPR012910">
    <property type="entry name" value="Plug_dom"/>
</dbReference>
<dbReference type="InterPro" id="IPR036942">
    <property type="entry name" value="Beta-barrel_TonB_sf"/>
</dbReference>
<evidence type="ECO:0000256" key="4">
    <source>
        <dbReference type="ARBA" id="ARBA00023077"/>
    </source>
</evidence>
<evidence type="ECO:0000256" key="5">
    <source>
        <dbReference type="ARBA" id="ARBA00023136"/>
    </source>
</evidence>
<keyword evidence="2" id="KW-0813">Transport</keyword>
<proteinExistence type="predicted"/>
<organism evidence="10">
    <name type="scientific">marine metagenome</name>
    <dbReference type="NCBI Taxonomy" id="408172"/>
    <lineage>
        <taxon>unclassified sequences</taxon>
        <taxon>metagenomes</taxon>
        <taxon>ecological metagenomes</taxon>
    </lineage>
</organism>
<dbReference type="GO" id="GO:0009279">
    <property type="term" value="C:cell outer membrane"/>
    <property type="evidence" value="ECO:0007669"/>
    <property type="project" value="UniProtKB-SubCell"/>
</dbReference>
<dbReference type="Pfam" id="PF00593">
    <property type="entry name" value="TonB_dep_Rec_b-barrel"/>
    <property type="match status" value="1"/>
</dbReference>
<evidence type="ECO:0000256" key="2">
    <source>
        <dbReference type="ARBA" id="ARBA00022448"/>
    </source>
</evidence>
<keyword evidence="6" id="KW-0998">Cell outer membrane</keyword>
<dbReference type="InterPro" id="IPR000531">
    <property type="entry name" value="Beta-barrel_TonB"/>
</dbReference>
<dbReference type="PROSITE" id="PS52016">
    <property type="entry name" value="TONB_DEPENDENT_REC_3"/>
    <property type="match status" value="1"/>
</dbReference>
<dbReference type="GO" id="GO:0044718">
    <property type="term" value="P:siderophore transmembrane transport"/>
    <property type="evidence" value="ECO:0007669"/>
    <property type="project" value="TreeGrafter"/>
</dbReference>
<dbReference type="GO" id="GO:0030246">
    <property type="term" value="F:carbohydrate binding"/>
    <property type="evidence" value="ECO:0007669"/>
    <property type="project" value="InterPro"/>
</dbReference>
<dbReference type="Gene3D" id="2.40.170.20">
    <property type="entry name" value="TonB-dependent receptor, beta-barrel domain"/>
    <property type="match status" value="1"/>
</dbReference>
<evidence type="ECO:0000256" key="6">
    <source>
        <dbReference type="ARBA" id="ARBA00023237"/>
    </source>
</evidence>
<evidence type="ECO:0000256" key="7">
    <source>
        <dbReference type="SAM" id="Phobius"/>
    </source>
</evidence>
<keyword evidence="4" id="KW-0798">TonB box</keyword>
<dbReference type="Gene3D" id="2.60.40.1120">
    <property type="entry name" value="Carboxypeptidase-like, regulatory domain"/>
    <property type="match status" value="1"/>
</dbReference>
<keyword evidence="5 7" id="KW-0472">Membrane</keyword>
<keyword evidence="3 7" id="KW-0812">Transmembrane</keyword>
<evidence type="ECO:0000259" key="8">
    <source>
        <dbReference type="Pfam" id="PF00593"/>
    </source>
</evidence>
<protein>
    <recommendedName>
        <fullName evidence="11">TonB-dependent receptor</fullName>
    </recommendedName>
</protein>
<evidence type="ECO:0000256" key="3">
    <source>
        <dbReference type="ARBA" id="ARBA00022692"/>
    </source>
</evidence>
<dbReference type="AlphaFoldDB" id="A0A381PE47"/>
<sequence length="780" mass="83058">MLKTYKYSGPAFFGWSAAAYAVLQIVVSLALTGGALGAQEVRGRVSSAEGSQPIGGAVVRPVGGEIWATTNASGAYTLVASAGTYLVEASALGYRTLRQEVTIGGGQVTTLDFILESRPLALDGISVSVLRPDLVPQATLAGREVEEANPKDAGELLRALDGVEAVRRGPLGLDPVVRGLRETEVGTYLDGARMFPAGPARMDSPLTHLDPSAIRSIQVVKGPYALTWGAGNLSAIRVETQPLPRQEAGPVGSVAAGYDSNLQASETTGKVFGKNGRVSYFVMGAWRQGDDYESGADDAGNRTLIPGDFESWEGRGKFGFDLGENSTLVVGGGYQEQGPIDYPGRLLNADFFESTNFSAQFNWSGLGTVRGLEIQAYRNAVDHGMTNVGKPTAMDMPGRMPPFALDITVASAMTVAGGRAAADLVLNDAWSAEVGGDVYLTNRDATREIRRASTDMLMFTSLMWPDADIDDIGAFGRLAWTNGQTRVAGTVRGDFVSASAPTASDYFLENVGTDLDESETNLSGALTVSTDLTPNWTLALGGGTVVRTADASERYSDRVPASKAQMAAEFMGNPQLAPERSWQGDVWVDGSFERFAVHVGAFARKIDDYITIEATGLTKLLPLSPKTVFQYVNGEATFRGVDASVTAAVTEGLTFDAGITYLRGQDTELAEPALGVAPFRTSFGLRYEEPLGRFYVEGSVNLVAEQKRNALTRGETETTGYETGDVRAGYGLPNGVTIRVGVLNVWDENYVDHLNAKNPFNGIQIAEPGRVLFVDVAWSP</sequence>
<feature type="domain" description="TonB-dependent receptor plug" evidence="9">
    <location>
        <begin position="141"/>
        <end position="234"/>
    </location>
</feature>
<dbReference type="Gene3D" id="2.170.130.10">
    <property type="entry name" value="TonB-dependent receptor, plug domain"/>
    <property type="match status" value="1"/>
</dbReference>
<dbReference type="InterPro" id="IPR039426">
    <property type="entry name" value="TonB-dep_rcpt-like"/>
</dbReference>
<evidence type="ECO:0000259" key="9">
    <source>
        <dbReference type="Pfam" id="PF07715"/>
    </source>
</evidence>
<feature type="domain" description="TonB-dependent receptor-like beta-barrel" evidence="8">
    <location>
        <begin position="295"/>
        <end position="745"/>
    </location>
</feature>
<name>A0A381PE47_9ZZZZ</name>
<dbReference type="PANTHER" id="PTHR30069">
    <property type="entry name" value="TONB-DEPENDENT OUTER MEMBRANE RECEPTOR"/>
    <property type="match status" value="1"/>
</dbReference>
<feature type="transmembrane region" description="Helical" evidence="7">
    <location>
        <begin position="12"/>
        <end position="36"/>
    </location>
</feature>
<dbReference type="PANTHER" id="PTHR30069:SF49">
    <property type="entry name" value="OUTER MEMBRANE PROTEIN C"/>
    <property type="match status" value="1"/>
</dbReference>
<dbReference type="Pfam" id="PF07715">
    <property type="entry name" value="Plug"/>
    <property type="match status" value="1"/>
</dbReference>
<evidence type="ECO:0008006" key="11">
    <source>
        <dbReference type="Google" id="ProtNLM"/>
    </source>
</evidence>